<keyword evidence="2" id="KW-0813">Transport</keyword>
<dbReference type="PANTHER" id="PTHR45720">
    <property type="entry name" value="CHLORIDE CHANNEL PROTEIN 2"/>
    <property type="match status" value="1"/>
</dbReference>
<keyword evidence="15" id="KW-1185">Reference proteome</keyword>
<dbReference type="Pfam" id="PF00654">
    <property type="entry name" value="Voltage_CLC"/>
    <property type="match status" value="2"/>
</dbReference>
<keyword evidence="6" id="KW-0677">Repeat</keyword>
<keyword evidence="12" id="KW-0868">Chloride</keyword>
<reference evidence="14 15" key="1">
    <citation type="submission" date="2014-06" db="EMBL/GenBank/DDBJ databases">
        <title>Genome evolution of avian class.</title>
        <authorList>
            <person name="Zhang G."/>
            <person name="Li C."/>
        </authorList>
    </citation>
    <scope>NUCLEOTIDE SEQUENCE [LARGE SCALE GENOMIC DNA]</scope>
    <source>
        <strain evidence="14">BGI_N309</strain>
    </source>
</reference>
<evidence type="ECO:0000256" key="10">
    <source>
        <dbReference type="ARBA" id="ARBA00023136"/>
    </source>
</evidence>
<dbReference type="InterPro" id="IPR014743">
    <property type="entry name" value="Cl-channel_core"/>
</dbReference>
<dbReference type="InterPro" id="IPR001807">
    <property type="entry name" value="ClC"/>
</dbReference>
<dbReference type="SUPFAM" id="SSF81340">
    <property type="entry name" value="Clc chloride channel"/>
    <property type="match status" value="1"/>
</dbReference>
<comment type="subcellular location">
    <subcellularLocation>
        <location evidence="1">Cell membrane</location>
        <topology evidence="1">Multi-pass membrane protein</topology>
    </subcellularLocation>
</comment>
<dbReference type="PRINTS" id="PR00762">
    <property type="entry name" value="CLCHANNEL"/>
</dbReference>
<feature type="transmembrane region" description="Helical" evidence="13">
    <location>
        <begin position="143"/>
        <end position="174"/>
    </location>
</feature>
<evidence type="ECO:0000256" key="8">
    <source>
        <dbReference type="ARBA" id="ARBA00023065"/>
    </source>
</evidence>
<evidence type="ECO:0000256" key="11">
    <source>
        <dbReference type="ARBA" id="ARBA00023173"/>
    </source>
</evidence>
<evidence type="ECO:0000256" key="13">
    <source>
        <dbReference type="SAM" id="Phobius"/>
    </source>
</evidence>
<organism evidence="14 15">
    <name type="scientific">Tinamus guttatus</name>
    <name type="common">White-throated tinamou</name>
    <dbReference type="NCBI Taxonomy" id="94827"/>
    <lineage>
        <taxon>Eukaryota</taxon>
        <taxon>Metazoa</taxon>
        <taxon>Chordata</taxon>
        <taxon>Craniata</taxon>
        <taxon>Vertebrata</taxon>
        <taxon>Euteleostomi</taxon>
        <taxon>Archelosauria</taxon>
        <taxon>Archosauria</taxon>
        <taxon>Dinosauria</taxon>
        <taxon>Saurischia</taxon>
        <taxon>Theropoda</taxon>
        <taxon>Coelurosauria</taxon>
        <taxon>Aves</taxon>
        <taxon>Palaeognathae</taxon>
        <taxon>Tinamiformes</taxon>
        <taxon>Tinamidae</taxon>
        <taxon>Tinamus</taxon>
    </lineage>
</organism>
<keyword evidence="10 13" id="KW-0472">Membrane</keyword>
<evidence type="ECO:0000313" key="15">
    <source>
        <dbReference type="Proteomes" id="UP000053641"/>
    </source>
</evidence>
<evidence type="ECO:0000313" key="14">
    <source>
        <dbReference type="EMBL" id="KGL79251.1"/>
    </source>
</evidence>
<evidence type="ECO:0000256" key="9">
    <source>
        <dbReference type="ARBA" id="ARBA00023122"/>
    </source>
</evidence>
<protein>
    <submittedName>
        <fullName evidence="14">Chloride channel protein ClC-Kb</fullName>
    </submittedName>
</protein>
<dbReference type="InterPro" id="IPR046342">
    <property type="entry name" value="CBS_dom_sf"/>
</dbReference>
<dbReference type="Proteomes" id="UP000053641">
    <property type="component" value="Unassembled WGS sequence"/>
</dbReference>
<evidence type="ECO:0000256" key="2">
    <source>
        <dbReference type="ARBA" id="ARBA00022448"/>
    </source>
</evidence>
<dbReference type="Gene3D" id="1.10.3080.10">
    <property type="entry name" value="Clc chloride channel"/>
    <property type="match status" value="1"/>
</dbReference>
<evidence type="ECO:0000256" key="4">
    <source>
        <dbReference type="ARBA" id="ARBA00022692"/>
    </source>
</evidence>
<accession>A0A099ZBV3</accession>
<dbReference type="SUPFAM" id="SSF54631">
    <property type="entry name" value="CBS-domain pair"/>
    <property type="match status" value="1"/>
</dbReference>
<keyword evidence="8" id="KW-0406">Ion transport</keyword>
<feature type="transmembrane region" description="Helical" evidence="13">
    <location>
        <begin position="45"/>
        <end position="67"/>
    </location>
</feature>
<keyword evidence="11" id="KW-0407">Ion channel</keyword>
<dbReference type="Gene3D" id="3.10.580.10">
    <property type="entry name" value="CBS-domain"/>
    <property type="match status" value="1"/>
</dbReference>
<feature type="transmembrane region" description="Helical" evidence="13">
    <location>
        <begin position="88"/>
        <end position="109"/>
    </location>
</feature>
<feature type="transmembrane region" description="Helical" evidence="13">
    <location>
        <begin position="265"/>
        <end position="288"/>
    </location>
</feature>
<keyword evidence="4 13" id="KW-0812">Transmembrane</keyword>
<proteinExistence type="predicted"/>
<keyword evidence="5" id="KW-0479">Metal-binding</keyword>
<dbReference type="InterPro" id="IPR002250">
    <property type="entry name" value="Cl_channel-K"/>
</dbReference>
<dbReference type="InterPro" id="IPR050970">
    <property type="entry name" value="Cl_channel_volt-gated"/>
</dbReference>
<evidence type="ECO:0000256" key="1">
    <source>
        <dbReference type="ARBA" id="ARBA00004651"/>
    </source>
</evidence>
<dbReference type="PRINTS" id="PR01119">
    <property type="entry name" value="CLCHANNELKDY"/>
</dbReference>
<keyword evidence="9" id="KW-0129">CBS domain</keyword>
<evidence type="ECO:0000256" key="12">
    <source>
        <dbReference type="ARBA" id="ARBA00023214"/>
    </source>
</evidence>
<keyword evidence="7 13" id="KW-1133">Transmembrane helix</keyword>
<feature type="non-terminal residue" evidence="14">
    <location>
        <position position="1"/>
    </location>
</feature>
<feature type="transmembrane region" description="Helical" evidence="13">
    <location>
        <begin position="195"/>
        <end position="212"/>
    </location>
</feature>
<evidence type="ECO:0000256" key="5">
    <source>
        <dbReference type="ARBA" id="ARBA00022723"/>
    </source>
</evidence>
<keyword evidence="11" id="KW-0869">Chloride channel</keyword>
<dbReference type="GO" id="GO:0046872">
    <property type="term" value="F:metal ion binding"/>
    <property type="evidence" value="ECO:0007669"/>
    <property type="project" value="UniProtKB-KW"/>
</dbReference>
<keyword evidence="3" id="KW-1003">Cell membrane</keyword>
<sequence>LEEEEAVERVLVWEKSWRPCPGARRRLQGCLGFVRRQLLRVGEDWYFLFALGVIMAMISFMIDLIIFRLFEAHRWLYREIGDYAVLKYLSWTIYPVALAAFSTGFSQSITAHSGGSGIPELKTILTGVMLEDYLSIKNFGAKVVGLTCMLACGSTVFLGKVGACVHISAMLAVYLGKMRTSVTKEYEDKFKQNEMLVAAHAVGVATVFGAPISAVRVYWRGFFAATCGAFMFRLLAVFNSEQETIIALFKTNLKLDFPFDLRETFFFLALGVICGVVACAYLFCQRWLLGYVRVNKFTAKLLRTDKPVYTALVVLLLASITFPPSLGQFMASQLTMKEYLVSLFDNRTWGELGCDAPAGGPRHLWQEWCHPSVRQCWDVVRGAHPSPHRGSAPSTPYPSSAGAALGRLVGETVAALFPQGVTMGYPVVAGGYALAGAAAFSGAVTHSVSTALLVCEATGQLAWALPVTAVLATLTAATDAADFPVVESAETPTLVGTVSRTELVAFLQSHGDAGEKPAGTVGDDCTIEPIMLQLSPWTSLHQTHHLFELLKLQRLFVTRGGELVGAVTRAEVRMA</sequence>
<gene>
    <name evidence="14" type="ORF">N309_12312</name>
</gene>
<dbReference type="STRING" id="94827.A0A099ZBV3"/>
<feature type="transmembrane region" description="Helical" evidence="13">
    <location>
        <begin position="308"/>
        <end position="327"/>
    </location>
</feature>
<dbReference type="EMBL" id="KL891851">
    <property type="protein sequence ID" value="KGL79251.1"/>
    <property type="molecule type" value="Genomic_DNA"/>
</dbReference>
<feature type="non-terminal residue" evidence="14">
    <location>
        <position position="575"/>
    </location>
</feature>
<evidence type="ECO:0000256" key="3">
    <source>
        <dbReference type="ARBA" id="ARBA00022475"/>
    </source>
</evidence>
<dbReference type="GO" id="GO:0005247">
    <property type="term" value="F:voltage-gated chloride channel activity"/>
    <property type="evidence" value="ECO:0007669"/>
    <property type="project" value="InterPro"/>
</dbReference>
<dbReference type="GO" id="GO:0034707">
    <property type="term" value="C:chloride channel complex"/>
    <property type="evidence" value="ECO:0007669"/>
    <property type="project" value="UniProtKB-KW"/>
</dbReference>
<evidence type="ECO:0000256" key="6">
    <source>
        <dbReference type="ARBA" id="ARBA00022737"/>
    </source>
</evidence>
<dbReference type="PANTHER" id="PTHR45720:SF3">
    <property type="entry name" value="CHLORIDE CHANNEL PROTEIN CLC-KB"/>
    <property type="match status" value="1"/>
</dbReference>
<dbReference type="AlphaFoldDB" id="A0A099ZBV3"/>
<evidence type="ECO:0000256" key="7">
    <source>
        <dbReference type="ARBA" id="ARBA00022989"/>
    </source>
</evidence>
<name>A0A099ZBV3_TINGU</name>
<dbReference type="GO" id="GO:0005886">
    <property type="term" value="C:plasma membrane"/>
    <property type="evidence" value="ECO:0007669"/>
    <property type="project" value="UniProtKB-SubCell"/>
</dbReference>